<accession>A0A9Q0KEV7</accession>
<feature type="repeat" description="PPR" evidence="3">
    <location>
        <begin position="141"/>
        <end position="175"/>
    </location>
</feature>
<dbReference type="Gene3D" id="1.25.40.10">
    <property type="entry name" value="Tetratricopeptide repeat domain"/>
    <property type="match status" value="5"/>
</dbReference>
<dbReference type="FunFam" id="1.25.40.10:FF:000125">
    <property type="entry name" value="Pentatricopeptide repeat-containing protein"/>
    <property type="match status" value="1"/>
</dbReference>
<dbReference type="PROSITE" id="PS51375">
    <property type="entry name" value="PPR"/>
    <property type="match status" value="6"/>
</dbReference>
<comment type="similarity">
    <text evidence="2">Belongs to the PPR family. PCMP-E subfamily.</text>
</comment>
<feature type="repeat" description="PPR" evidence="3">
    <location>
        <begin position="76"/>
        <end position="110"/>
    </location>
</feature>
<dbReference type="PANTHER" id="PTHR47926:SF468">
    <property type="entry name" value="PENTATRICOPEPTIDE REPEAT-CONTAINING PROTEIN"/>
    <property type="match status" value="1"/>
</dbReference>
<dbReference type="InterPro" id="IPR046960">
    <property type="entry name" value="PPR_At4g14850-like_plant"/>
</dbReference>
<feature type="repeat" description="PPR" evidence="3">
    <location>
        <begin position="376"/>
        <end position="410"/>
    </location>
</feature>
<protein>
    <submittedName>
        <fullName evidence="4">Uncharacterized protein</fullName>
    </submittedName>
</protein>
<evidence type="ECO:0000256" key="1">
    <source>
        <dbReference type="ARBA" id="ARBA00022737"/>
    </source>
</evidence>
<dbReference type="FunFam" id="1.25.40.10:FF:000031">
    <property type="entry name" value="Pentatricopeptide repeat-containing protein mitochondrial"/>
    <property type="match status" value="1"/>
</dbReference>
<dbReference type="AlphaFoldDB" id="A0A9Q0KEV7"/>
<dbReference type="GO" id="GO:0003723">
    <property type="term" value="F:RNA binding"/>
    <property type="evidence" value="ECO:0007669"/>
    <property type="project" value="InterPro"/>
</dbReference>
<feature type="repeat" description="PPR" evidence="3">
    <location>
        <begin position="477"/>
        <end position="511"/>
    </location>
</feature>
<dbReference type="FunFam" id="1.25.40.10:FF:000280">
    <property type="entry name" value="Pentatricopeptide repeat-containing protein"/>
    <property type="match status" value="1"/>
</dbReference>
<reference evidence="4" key="1">
    <citation type="journal article" date="2023" name="Plant J.">
        <title>The genome of the king protea, Protea cynaroides.</title>
        <authorList>
            <person name="Chang J."/>
            <person name="Duong T.A."/>
            <person name="Schoeman C."/>
            <person name="Ma X."/>
            <person name="Roodt D."/>
            <person name="Barker N."/>
            <person name="Li Z."/>
            <person name="Van de Peer Y."/>
            <person name="Mizrachi E."/>
        </authorList>
    </citation>
    <scope>NUCLEOTIDE SEQUENCE</scope>
    <source>
        <tissue evidence="4">Young leaves</tissue>
    </source>
</reference>
<dbReference type="PANTHER" id="PTHR47926">
    <property type="entry name" value="PENTATRICOPEPTIDE REPEAT-CONTAINING PROTEIN"/>
    <property type="match status" value="1"/>
</dbReference>
<dbReference type="Pfam" id="PF20431">
    <property type="entry name" value="E_motif"/>
    <property type="match status" value="1"/>
</dbReference>
<feature type="repeat" description="PPR" evidence="3">
    <location>
        <begin position="345"/>
        <end position="375"/>
    </location>
</feature>
<dbReference type="InterPro" id="IPR046848">
    <property type="entry name" value="E_motif"/>
</dbReference>
<dbReference type="Pfam" id="PF13041">
    <property type="entry name" value="PPR_2"/>
    <property type="match status" value="3"/>
</dbReference>
<dbReference type="Pfam" id="PF01535">
    <property type="entry name" value="PPR"/>
    <property type="match status" value="9"/>
</dbReference>
<dbReference type="SUPFAM" id="SSF48452">
    <property type="entry name" value="TPR-like"/>
    <property type="match status" value="1"/>
</dbReference>
<comment type="caution">
    <text evidence="4">The sequence shown here is derived from an EMBL/GenBank/DDBJ whole genome shotgun (WGS) entry which is preliminary data.</text>
</comment>
<dbReference type="InterPro" id="IPR002885">
    <property type="entry name" value="PPR_rpt"/>
</dbReference>
<keyword evidence="5" id="KW-1185">Reference proteome</keyword>
<gene>
    <name evidence="4" type="ORF">NE237_016009</name>
</gene>
<dbReference type="NCBIfam" id="TIGR00756">
    <property type="entry name" value="PPR"/>
    <property type="match status" value="9"/>
</dbReference>
<dbReference type="Proteomes" id="UP001141806">
    <property type="component" value="Unassembled WGS sequence"/>
</dbReference>
<name>A0A9Q0KEV7_9MAGN</name>
<sequence>MGRYGRLRRMVHWNICRLIPLLGPRRLRFCNFSSAREPQHPQAQDFRQWNKNISHLIRTGRLNEARRVFDMMGCRNTVTWNSMISGYVQRREIAKARKLFDEMPCRDIVSWNLMISGYVSCGSGTLIMEARSLFDQMPERDTVSWNTMISGYARNGMMVDALYFFDRTPERNVISWNAMITGFLRNGNVSCAIDFFEIMPRRDSASLSALVSGLILNGELDEAARILLKTGELTDRSEDLVHAYNTLIAGYGQSRRVEEARHLFDQIPFYHDQKKVNGRFERNVVSWNTMIMCYVKAGDLVSAQRLFDKMDERDAVSWNTMISGYVHASDMEEASNLFGKMPVPDTRSWNLMISGYAQKGVLELARDFFGRMPQKSLVSWNSMIAGYEQNGNYDEAIVLFSQMVTEEEMPDRHTLSSVLGACAGLTALYQGMQIHQWATKTVVADTPINNSLVTMYSRCGAIVEAQNIFNEMKFQRDVVSWNAMIGGYAYHGFAGKALVLFEEMKRVKVQPTHITFISVLNACAHAGLVDEGRRHLKSMISDFGIEPRVEHFASLVDVVGRHGQLEEAMDLISDMPVKPDSAVWGSLLGACRVHKNVELAQVAAEALMKLEPESSAPYVLLYNMHADAGRWDDATNVRMVMERNGIQKQTAYSWIVLHNKVHMFVAADRYHPLSDEIHALIDSCNRIIRDLGLDIH</sequence>
<dbReference type="GO" id="GO:0009451">
    <property type="term" value="P:RNA modification"/>
    <property type="evidence" value="ECO:0007669"/>
    <property type="project" value="InterPro"/>
</dbReference>
<dbReference type="EMBL" id="JAMYWD010000006">
    <property type="protein sequence ID" value="KAJ4969308.1"/>
    <property type="molecule type" value="Genomic_DNA"/>
</dbReference>
<dbReference type="OrthoDB" id="185373at2759"/>
<dbReference type="GO" id="GO:0048731">
    <property type="term" value="P:system development"/>
    <property type="evidence" value="ECO:0007669"/>
    <property type="project" value="UniProtKB-ARBA"/>
</dbReference>
<evidence type="ECO:0000256" key="2">
    <source>
        <dbReference type="ARBA" id="ARBA00061659"/>
    </source>
</evidence>
<evidence type="ECO:0000256" key="3">
    <source>
        <dbReference type="PROSITE-ProRule" id="PRU00708"/>
    </source>
</evidence>
<evidence type="ECO:0000313" key="5">
    <source>
        <dbReference type="Proteomes" id="UP001141806"/>
    </source>
</evidence>
<evidence type="ECO:0000313" key="4">
    <source>
        <dbReference type="EMBL" id="KAJ4969308.1"/>
    </source>
</evidence>
<keyword evidence="1" id="KW-0677">Repeat</keyword>
<proteinExistence type="inferred from homology"/>
<dbReference type="InterPro" id="IPR011990">
    <property type="entry name" value="TPR-like_helical_dom_sf"/>
</dbReference>
<organism evidence="4 5">
    <name type="scientific">Protea cynaroides</name>
    <dbReference type="NCBI Taxonomy" id="273540"/>
    <lineage>
        <taxon>Eukaryota</taxon>
        <taxon>Viridiplantae</taxon>
        <taxon>Streptophyta</taxon>
        <taxon>Embryophyta</taxon>
        <taxon>Tracheophyta</taxon>
        <taxon>Spermatophyta</taxon>
        <taxon>Magnoliopsida</taxon>
        <taxon>Proteales</taxon>
        <taxon>Proteaceae</taxon>
        <taxon>Protea</taxon>
    </lineage>
</organism>
<feature type="repeat" description="PPR" evidence="3">
    <location>
        <begin position="283"/>
        <end position="317"/>
    </location>
</feature>